<organism evidence="1 2">
    <name type="scientific">Chitinophaga arvensicola</name>
    <dbReference type="NCBI Taxonomy" id="29529"/>
    <lineage>
        <taxon>Bacteria</taxon>
        <taxon>Pseudomonadati</taxon>
        <taxon>Bacteroidota</taxon>
        <taxon>Chitinophagia</taxon>
        <taxon>Chitinophagales</taxon>
        <taxon>Chitinophagaceae</taxon>
        <taxon>Chitinophaga</taxon>
    </lineage>
</organism>
<keyword evidence="2" id="KW-1185">Reference proteome</keyword>
<name>A0A1I0PSU1_9BACT</name>
<evidence type="ECO:0000313" key="2">
    <source>
        <dbReference type="Proteomes" id="UP000199310"/>
    </source>
</evidence>
<proteinExistence type="predicted"/>
<reference evidence="2" key="1">
    <citation type="submission" date="2016-10" db="EMBL/GenBank/DDBJ databases">
        <authorList>
            <person name="Varghese N."/>
            <person name="Submissions S."/>
        </authorList>
    </citation>
    <scope>NUCLEOTIDE SEQUENCE [LARGE SCALE GENOMIC DNA]</scope>
    <source>
        <strain evidence="2">DSM 3695</strain>
    </source>
</reference>
<evidence type="ECO:0000313" key="1">
    <source>
        <dbReference type="EMBL" id="SEW17366.1"/>
    </source>
</evidence>
<sequence>MQNSPSFFNHTHLSEQELQDPMLTIRSFCELFPPATARNILWLWLSETLAAQDTQYEHAEHRADLLVFYNELLKVLDASYLLNA</sequence>
<gene>
    <name evidence="1" type="ORF">SAMN04488122_0955</name>
</gene>
<dbReference type="Proteomes" id="UP000199310">
    <property type="component" value="Unassembled WGS sequence"/>
</dbReference>
<dbReference type="EMBL" id="FOJG01000001">
    <property type="protein sequence ID" value="SEW17366.1"/>
    <property type="molecule type" value="Genomic_DNA"/>
</dbReference>
<dbReference type="AlphaFoldDB" id="A0A1I0PSU1"/>
<accession>A0A1I0PSU1</accession>
<dbReference type="OrthoDB" id="679395at2"/>
<dbReference type="RefSeq" id="WP_089891227.1">
    <property type="nucleotide sequence ID" value="NZ_FOJG01000001.1"/>
</dbReference>
<dbReference type="STRING" id="29529.SAMN04488122_0955"/>
<protein>
    <submittedName>
        <fullName evidence="1">Uncharacterized protein</fullName>
    </submittedName>
</protein>